<dbReference type="RefSeq" id="WP_108384220.1">
    <property type="nucleotide sequence ID" value="NZ_CP028858.1"/>
</dbReference>
<evidence type="ECO:0000313" key="3">
    <source>
        <dbReference type="Proteomes" id="UP000244727"/>
    </source>
</evidence>
<dbReference type="InterPro" id="IPR051783">
    <property type="entry name" value="NAD(P)-dependent_oxidoreduct"/>
</dbReference>
<dbReference type="GO" id="GO:0004029">
    <property type="term" value="F:aldehyde dehydrogenase (NAD+) activity"/>
    <property type="evidence" value="ECO:0007669"/>
    <property type="project" value="TreeGrafter"/>
</dbReference>
<feature type="domain" description="NAD(P)-binding" evidence="1">
    <location>
        <begin position="10"/>
        <end position="200"/>
    </location>
</feature>
<dbReference type="InterPro" id="IPR016040">
    <property type="entry name" value="NAD(P)-bd_dom"/>
</dbReference>
<dbReference type="PANTHER" id="PTHR48079:SF6">
    <property type="entry name" value="NAD(P)-BINDING DOMAIN-CONTAINING PROTEIN-RELATED"/>
    <property type="match status" value="1"/>
</dbReference>
<gene>
    <name evidence="2" type="ORF">HARCEL1_09870</name>
</gene>
<dbReference type="PANTHER" id="PTHR48079">
    <property type="entry name" value="PROTEIN YEEZ"/>
    <property type="match status" value="1"/>
</dbReference>
<accession>A0A2R4X4H3</accession>
<dbReference type="AlphaFoldDB" id="A0A2R4X4H3"/>
<organism evidence="2 3">
    <name type="scientific">Halococcoides cellulosivorans</name>
    <dbReference type="NCBI Taxonomy" id="1679096"/>
    <lineage>
        <taxon>Archaea</taxon>
        <taxon>Methanobacteriati</taxon>
        <taxon>Methanobacteriota</taxon>
        <taxon>Stenosarchaea group</taxon>
        <taxon>Halobacteria</taxon>
        <taxon>Halobacteriales</taxon>
        <taxon>Haloarculaceae</taxon>
        <taxon>Halococcoides</taxon>
    </lineage>
</organism>
<dbReference type="Gene3D" id="3.40.50.720">
    <property type="entry name" value="NAD(P)-binding Rossmann-like Domain"/>
    <property type="match status" value="1"/>
</dbReference>
<dbReference type="EMBL" id="CP028858">
    <property type="protein sequence ID" value="AWB28697.1"/>
    <property type="molecule type" value="Genomic_DNA"/>
</dbReference>
<dbReference type="Proteomes" id="UP000244727">
    <property type="component" value="Chromosome"/>
</dbReference>
<dbReference type="KEGG" id="harc:HARCEL1_09870"/>
<dbReference type="GO" id="GO:0005737">
    <property type="term" value="C:cytoplasm"/>
    <property type="evidence" value="ECO:0007669"/>
    <property type="project" value="TreeGrafter"/>
</dbReference>
<dbReference type="Pfam" id="PF13460">
    <property type="entry name" value="NAD_binding_10"/>
    <property type="match status" value="1"/>
</dbReference>
<dbReference type="SUPFAM" id="SSF51735">
    <property type="entry name" value="NAD(P)-binding Rossmann-fold domains"/>
    <property type="match status" value="1"/>
</dbReference>
<keyword evidence="3" id="KW-1185">Reference proteome</keyword>
<evidence type="ECO:0000259" key="1">
    <source>
        <dbReference type="Pfam" id="PF13460"/>
    </source>
</evidence>
<reference evidence="2 3" key="1">
    <citation type="submission" date="2018-04" db="EMBL/GenBank/DDBJ databases">
        <title>Halococcoides cellulosivorans gen. nov., sp. nov., an extremely halophilic cellulose-utilizing haloarchaeon from hypersaline lakes.</title>
        <authorList>
            <person name="Sorokin D.Y."/>
            <person name="Toshchakov S.V."/>
            <person name="Samarov N.I."/>
            <person name="Korzhenkov A."/>
            <person name="Kublanov I.V."/>
        </authorList>
    </citation>
    <scope>NUCLEOTIDE SEQUENCE [LARGE SCALE GENOMIC DNA]</scope>
    <source>
        <strain evidence="2 3">HArcel1</strain>
    </source>
</reference>
<dbReference type="InterPro" id="IPR036291">
    <property type="entry name" value="NAD(P)-bd_dom_sf"/>
</dbReference>
<proteinExistence type="predicted"/>
<evidence type="ECO:0000313" key="2">
    <source>
        <dbReference type="EMBL" id="AWB28697.1"/>
    </source>
</evidence>
<sequence length="294" mass="31283">MDSVAILGCGWVGCELGRILAGRVRAVGVRRSDAGLERVRGAGIDAVQADLTDADSLARVPDVEALVVAATPDDRTAAAARRLHVDGLRTAIDHFSGREAPPDRLVYVSSTGVYGDHGGDWVDESTEIDPPTAKLEAIATAERITRERSGAIDGTVARFGGLYGPERYRMARYVEGPVTAGWLNSIHRDDAAGAIAHLIATDARPDIVNVVDGSPVEKHRFADWLAEQCGRPQPPKRSVAERIDALDDPNGDRGARIRAQKRVAGDRLRSLGFRPRCPSARAGFAAAVAAGNCP</sequence>
<name>A0A2R4X4H3_9EURY</name>
<dbReference type="GeneID" id="36512815"/>
<protein>
    <submittedName>
        <fullName evidence="2">NAD(P)-dependent oxidoreductase</fullName>
    </submittedName>
</protein>